<feature type="region of interest" description="Disordered" evidence="7">
    <location>
        <begin position="1"/>
        <end position="51"/>
    </location>
</feature>
<feature type="compositionally biased region" description="Low complexity" evidence="7">
    <location>
        <begin position="22"/>
        <end position="36"/>
    </location>
</feature>
<keyword evidence="4" id="KW-0408">Iron</keyword>
<evidence type="ECO:0000256" key="4">
    <source>
        <dbReference type="ARBA" id="ARBA00023004"/>
    </source>
</evidence>
<name>A0AAV4B937_9GAST</name>
<dbReference type="InterPro" id="IPR012292">
    <property type="entry name" value="Globin/Proto"/>
</dbReference>
<keyword evidence="6" id="KW-0813">Transport</keyword>
<gene>
    <name evidence="9" type="ORF">PoB_004360000</name>
</gene>
<dbReference type="PANTHER" id="PTHR46458:SF5">
    <property type="entry name" value="GLOBIN FAMILY PROFILE DOMAIN-CONTAINING PROTEIN"/>
    <property type="match status" value="1"/>
</dbReference>
<keyword evidence="6" id="KW-0561">Oxygen transport</keyword>
<dbReference type="InterPro" id="IPR050532">
    <property type="entry name" value="Globin-like_OT"/>
</dbReference>
<keyword evidence="2 6" id="KW-0349">Heme</keyword>
<keyword evidence="10" id="KW-1185">Reference proteome</keyword>
<evidence type="ECO:0000256" key="2">
    <source>
        <dbReference type="ARBA" id="ARBA00022617"/>
    </source>
</evidence>
<dbReference type="GO" id="GO:0005344">
    <property type="term" value="F:oxygen carrier activity"/>
    <property type="evidence" value="ECO:0007669"/>
    <property type="project" value="UniProtKB-KW"/>
</dbReference>
<dbReference type="SUPFAM" id="SSF46458">
    <property type="entry name" value="Globin-like"/>
    <property type="match status" value="1"/>
</dbReference>
<sequence>MGCLQSRHTDAVESKPGSGVNGVAAKPPGKQPAPGAVGCGSQKGVPPTREFSDINQKNYDETGLSHRQVFSLKQSWKGIKRKMEETGVEMFVRLFKTNSDLQTLFQGFKHIQSDDELRSNEALEYHATLVMTTLDDAITHIDNYEFVRQLLHKTGASHIKFEGFHPDNFMQMREPFLEAVRVTLGDRYTENMQTIYTIAITFILQQLIDGIKEAMQAKGITTGAHPAGSVIS</sequence>
<reference evidence="9 10" key="1">
    <citation type="journal article" date="2021" name="Elife">
        <title>Chloroplast acquisition without the gene transfer in kleptoplastic sea slugs, Plakobranchus ocellatus.</title>
        <authorList>
            <person name="Maeda T."/>
            <person name="Takahashi S."/>
            <person name="Yoshida T."/>
            <person name="Shimamura S."/>
            <person name="Takaki Y."/>
            <person name="Nagai Y."/>
            <person name="Toyoda A."/>
            <person name="Suzuki Y."/>
            <person name="Arimoto A."/>
            <person name="Ishii H."/>
            <person name="Satoh N."/>
            <person name="Nishiyama T."/>
            <person name="Hasebe M."/>
            <person name="Maruyama T."/>
            <person name="Minagawa J."/>
            <person name="Obokata J."/>
            <person name="Shigenobu S."/>
        </authorList>
    </citation>
    <scope>NUCLEOTIDE SEQUENCE [LARGE SCALE GENOMIC DNA]</scope>
</reference>
<evidence type="ECO:0000313" key="9">
    <source>
        <dbReference type="EMBL" id="GFO17095.1"/>
    </source>
</evidence>
<dbReference type="PANTHER" id="PTHR46458">
    <property type="entry name" value="BLR2807 PROTEIN"/>
    <property type="match status" value="1"/>
</dbReference>
<organism evidence="9 10">
    <name type="scientific">Plakobranchus ocellatus</name>
    <dbReference type="NCBI Taxonomy" id="259542"/>
    <lineage>
        <taxon>Eukaryota</taxon>
        <taxon>Metazoa</taxon>
        <taxon>Spiralia</taxon>
        <taxon>Lophotrochozoa</taxon>
        <taxon>Mollusca</taxon>
        <taxon>Gastropoda</taxon>
        <taxon>Heterobranchia</taxon>
        <taxon>Euthyneura</taxon>
        <taxon>Panpulmonata</taxon>
        <taxon>Sacoglossa</taxon>
        <taxon>Placobranchoidea</taxon>
        <taxon>Plakobranchidae</taxon>
        <taxon>Plakobranchus</taxon>
    </lineage>
</organism>
<dbReference type="PROSITE" id="PS01033">
    <property type="entry name" value="GLOBIN"/>
    <property type="match status" value="1"/>
</dbReference>
<dbReference type="GO" id="GO:0046872">
    <property type="term" value="F:metal ion binding"/>
    <property type="evidence" value="ECO:0007669"/>
    <property type="project" value="UniProtKB-KW"/>
</dbReference>
<proteinExistence type="inferred from homology"/>
<dbReference type="CDD" id="cd14766">
    <property type="entry name" value="CeGLB25-like"/>
    <property type="match status" value="1"/>
</dbReference>
<evidence type="ECO:0000313" key="10">
    <source>
        <dbReference type="Proteomes" id="UP000735302"/>
    </source>
</evidence>
<feature type="domain" description="Globin" evidence="8">
    <location>
        <begin position="63"/>
        <end position="212"/>
    </location>
</feature>
<dbReference type="AlphaFoldDB" id="A0AAV4B937"/>
<dbReference type="InterPro" id="IPR000971">
    <property type="entry name" value="Globin"/>
</dbReference>
<comment type="caution">
    <text evidence="9">The sequence shown here is derived from an EMBL/GenBank/DDBJ whole genome shotgun (WGS) entry which is preliminary data.</text>
</comment>
<comment type="similarity">
    <text evidence="6">Belongs to the globin family.</text>
</comment>
<dbReference type="GO" id="GO:0019825">
    <property type="term" value="F:oxygen binding"/>
    <property type="evidence" value="ECO:0007669"/>
    <property type="project" value="InterPro"/>
</dbReference>
<dbReference type="Gene3D" id="1.10.490.10">
    <property type="entry name" value="Globins"/>
    <property type="match status" value="1"/>
</dbReference>
<dbReference type="Pfam" id="PF00042">
    <property type="entry name" value="Globin"/>
    <property type="match status" value="1"/>
</dbReference>
<dbReference type="EMBL" id="BLXT01004727">
    <property type="protein sequence ID" value="GFO17095.1"/>
    <property type="molecule type" value="Genomic_DNA"/>
</dbReference>
<evidence type="ECO:0000256" key="5">
    <source>
        <dbReference type="ARBA" id="ARBA00030087"/>
    </source>
</evidence>
<accession>A0AAV4B937</accession>
<evidence type="ECO:0000256" key="3">
    <source>
        <dbReference type="ARBA" id="ARBA00022723"/>
    </source>
</evidence>
<evidence type="ECO:0000256" key="1">
    <source>
        <dbReference type="ARBA" id="ARBA00013895"/>
    </source>
</evidence>
<dbReference type="Proteomes" id="UP000735302">
    <property type="component" value="Unassembled WGS sequence"/>
</dbReference>
<protein>
    <recommendedName>
        <fullName evidence="1">Globin</fullName>
    </recommendedName>
    <alternativeName>
        <fullName evidence="5">Myoglobin</fullName>
    </alternativeName>
</protein>
<evidence type="ECO:0000259" key="8">
    <source>
        <dbReference type="PROSITE" id="PS01033"/>
    </source>
</evidence>
<dbReference type="InterPro" id="IPR009050">
    <property type="entry name" value="Globin-like_sf"/>
</dbReference>
<evidence type="ECO:0000256" key="6">
    <source>
        <dbReference type="RuleBase" id="RU000356"/>
    </source>
</evidence>
<dbReference type="GO" id="GO:0020037">
    <property type="term" value="F:heme binding"/>
    <property type="evidence" value="ECO:0007669"/>
    <property type="project" value="InterPro"/>
</dbReference>
<evidence type="ECO:0000256" key="7">
    <source>
        <dbReference type="SAM" id="MobiDB-lite"/>
    </source>
</evidence>
<keyword evidence="3" id="KW-0479">Metal-binding</keyword>